<dbReference type="PANTHER" id="PTHR15836">
    <property type="entry name" value="PERIPHILIN 1"/>
    <property type="match status" value="1"/>
</dbReference>
<feature type="compositionally biased region" description="Basic and acidic residues" evidence="1">
    <location>
        <begin position="188"/>
        <end position="206"/>
    </location>
</feature>
<dbReference type="Ensembl" id="ENSSTUT00000032081.1">
    <property type="protein sequence ID" value="ENSSTUP00000030672.1"/>
    <property type="gene ID" value="ENSSTUG00000013221.1"/>
</dbReference>
<organism evidence="3 4">
    <name type="scientific">Salmo trutta</name>
    <name type="common">Brown trout</name>
    <dbReference type="NCBI Taxonomy" id="8032"/>
    <lineage>
        <taxon>Eukaryota</taxon>
        <taxon>Metazoa</taxon>
        <taxon>Chordata</taxon>
        <taxon>Craniata</taxon>
        <taxon>Vertebrata</taxon>
        <taxon>Euteleostomi</taxon>
        <taxon>Actinopterygii</taxon>
        <taxon>Neopterygii</taxon>
        <taxon>Teleostei</taxon>
        <taxon>Protacanthopterygii</taxon>
        <taxon>Salmoniformes</taxon>
        <taxon>Salmonidae</taxon>
        <taxon>Salmoninae</taxon>
        <taxon>Salmo</taxon>
    </lineage>
</organism>
<reference evidence="3" key="2">
    <citation type="submission" date="2025-09" db="UniProtKB">
        <authorList>
            <consortium name="Ensembl"/>
        </authorList>
    </citation>
    <scope>IDENTIFICATION</scope>
</reference>
<sequence length="298" mass="34408">MDTRPYETTQGKSSTMPHRECNEESRDKRPRKGPIKHVTAEEKRPLRRMRSPPRHRITGSFRQRFGGRFNRPRFIRDDHSFQKPRFSFGFQRYHSFTPRPRFHWRDQSGPPVLPGTPQDPSGPNSQYSDQRNMDRNSPAKSSPKGHTISCNVSAQTAVLWRGVGVGALRSSAGASREEKQPVSFTVAQKKERSHSREGERERDRELPSTVSRAAARNRTIQQKRKEIEQVYRQDCDTFGVVVKMLIAKDPSLERPIQSSLQENLREIGLRCVEAMQEFIEEYDSREPSTVIRTHAPLS</sequence>
<dbReference type="GeneTree" id="ENSGT00390000016228"/>
<dbReference type="GO" id="GO:0045814">
    <property type="term" value="P:negative regulation of gene expression, epigenetic"/>
    <property type="evidence" value="ECO:0007669"/>
    <property type="project" value="TreeGrafter"/>
</dbReference>
<evidence type="ECO:0000313" key="3">
    <source>
        <dbReference type="Ensembl" id="ENSSTUP00000030672.1"/>
    </source>
</evidence>
<dbReference type="OrthoDB" id="8933311at2759"/>
<dbReference type="Proteomes" id="UP000472277">
    <property type="component" value="Chromosome 30"/>
</dbReference>
<reference evidence="3" key="1">
    <citation type="submission" date="2025-08" db="UniProtKB">
        <authorList>
            <consortium name="Ensembl"/>
        </authorList>
    </citation>
    <scope>IDENTIFICATION</scope>
</reference>
<name>A0A673Y8B0_SALTR</name>
<dbReference type="InParanoid" id="A0A673Y8B0"/>
<evidence type="ECO:0000313" key="4">
    <source>
        <dbReference type="Proteomes" id="UP000472277"/>
    </source>
</evidence>
<feature type="compositionally biased region" description="Basic and acidic residues" evidence="1">
    <location>
        <begin position="17"/>
        <end position="27"/>
    </location>
</feature>
<feature type="compositionally biased region" description="Basic residues" evidence="1">
    <location>
        <begin position="45"/>
        <end position="57"/>
    </location>
</feature>
<evidence type="ECO:0000259" key="2">
    <source>
        <dbReference type="Pfam" id="PF25234"/>
    </source>
</evidence>
<dbReference type="GO" id="GO:0097355">
    <property type="term" value="P:protein localization to heterochromatin"/>
    <property type="evidence" value="ECO:0007669"/>
    <property type="project" value="TreeGrafter"/>
</dbReference>
<feature type="compositionally biased region" description="Polar residues" evidence="1">
    <location>
        <begin position="1"/>
        <end position="16"/>
    </location>
</feature>
<dbReference type="AlphaFoldDB" id="A0A673Y8B0"/>
<feature type="compositionally biased region" description="Polar residues" evidence="1">
    <location>
        <begin position="118"/>
        <end position="130"/>
    </location>
</feature>
<proteinExistence type="predicted"/>
<dbReference type="OMA" id="GHTISCN"/>
<dbReference type="CDD" id="cd22896">
    <property type="entry name" value="periphilin-like"/>
    <property type="match status" value="1"/>
</dbReference>
<dbReference type="Pfam" id="PF25234">
    <property type="entry name" value="Periphilin_C"/>
    <property type="match status" value="1"/>
</dbReference>
<evidence type="ECO:0000256" key="1">
    <source>
        <dbReference type="SAM" id="MobiDB-lite"/>
    </source>
</evidence>
<protein>
    <submittedName>
        <fullName evidence="3">Uncharacterized LOC115168448</fullName>
    </submittedName>
</protein>
<dbReference type="GeneID" id="115168448"/>
<keyword evidence="4" id="KW-1185">Reference proteome</keyword>
<dbReference type="PANTHER" id="PTHR15836:SF4">
    <property type="entry name" value="PERIPHILIN-1"/>
    <property type="match status" value="1"/>
</dbReference>
<dbReference type="GO" id="GO:0005654">
    <property type="term" value="C:nucleoplasm"/>
    <property type="evidence" value="ECO:0007669"/>
    <property type="project" value="TreeGrafter"/>
</dbReference>
<feature type="region of interest" description="Disordered" evidence="1">
    <location>
        <begin position="100"/>
        <end position="148"/>
    </location>
</feature>
<gene>
    <name evidence="3" type="primary">LOC115168448</name>
</gene>
<dbReference type="RefSeq" id="XP_029579606.1">
    <property type="nucleotide sequence ID" value="XM_029723746.1"/>
</dbReference>
<accession>A0A673Y8B0</accession>
<dbReference type="InterPro" id="IPR028851">
    <property type="entry name" value="Pphln1"/>
</dbReference>
<dbReference type="GO" id="GO:0045892">
    <property type="term" value="P:negative regulation of DNA-templated transcription"/>
    <property type="evidence" value="ECO:0007669"/>
    <property type="project" value="InterPro"/>
</dbReference>
<dbReference type="InterPro" id="IPR057603">
    <property type="entry name" value="Periphilin-1_C"/>
</dbReference>
<feature type="region of interest" description="Disordered" evidence="1">
    <location>
        <begin position="1"/>
        <end position="76"/>
    </location>
</feature>
<feature type="region of interest" description="Disordered" evidence="1">
    <location>
        <begin position="170"/>
        <end position="211"/>
    </location>
</feature>
<dbReference type="KEGG" id="stru:115168448"/>
<feature type="domain" description="Periphilin-1 C-terminal" evidence="2">
    <location>
        <begin position="205"/>
        <end position="284"/>
    </location>
</feature>